<gene>
    <name evidence="3" type="ORF">NX774_14450</name>
</gene>
<keyword evidence="1" id="KW-1133">Transmembrane helix</keyword>
<dbReference type="InterPro" id="IPR012495">
    <property type="entry name" value="TadE-like_dom"/>
</dbReference>
<sequence>MSVLERPPVATRRRQQGTAAVELAFIMIPFLLFIFGVMELARAMYVINTLQEVTRRAAVGAANSDFHEPALTLVRQRAIFRNSAGSLLLAPPVTDQHVRIDYLALIRNPDGSTTPKVIPTASLPETPAKNLATCTADANAPTCIRLVRARICDPVNSSGCDAVTAESVFPLVKLPLPMPLSTTIVPAQSLGYTTPACLPCGV</sequence>
<dbReference type="RefSeq" id="WP_258822941.1">
    <property type="nucleotide sequence ID" value="NZ_JANUHB010000003.1"/>
</dbReference>
<evidence type="ECO:0000313" key="3">
    <source>
        <dbReference type="EMBL" id="MCS0809127.1"/>
    </source>
</evidence>
<reference evidence="3 4" key="1">
    <citation type="submission" date="2022-08" db="EMBL/GenBank/DDBJ databases">
        <title>Reclassification of Massilia species as members of the genera Telluria, Duganella, Pseudoduganella, Mokoshia gen. nov. and Zemynaea gen. nov. using orthogonal and non-orthogonal genome-based approaches.</title>
        <authorList>
            <person name="Bowman J.P."/>
        </authorList>
    </citation>
    <scope>NUCLEOTIDE SEQUENCE [LARGE SCALE GENOMIC DNA]</scope>
    <source>
        <strain evidence="3 4">JCM 31605</strain>
    </source>
</reference>
<keyword evidence="1" id="KW-0812">Transmembrane</keyword>
<proteinExistence type="predicted"/>
<comment type="caution">
    <text evidence="3">The sequence shown here is derived from an EMBL/GenBank/DDBJ whole genome shotgun (WGS) entry which is preliminary data.</text>
</comment>
<keyword evidence="1" id="KW-0472">Membrane</keyword>
<organism evidence="3 4">
    <name type="scientific">Massilia agilis</name>
    <dbReference type="NCBI Taxonomy" id="1811226"/>
    <lineage>
        <taxon>Bacteria</taxon>
        <taxon>Pseudomonadati</taxon>
        <taxon>Pseudomonadota</taxon>
        <taxon>Betaproteobacteria</taxon>
        <taxon>Burkholderiales</taxon>
        <taxon>Oxalobacteraceae</taxon>
        <taxon>Telluria group</taxon>
        <taxon>Massilia</taxon>
    </lineage>
</organism>
<accession>A0ABT2DCT6</accession>
<name>A0ABT2DCT6_9BURK</name>
<keyword evidence="4" id="KW-1185">Reference proteome</keyword>
<feature type="domain" description="TadE-like" evidence="2">
    <location>
        <begin position="17"/>
        <end position="58"/>
    </location>
</feature>
<feature type="transmembrane region" description="Helical" evidence="1">
    <location>
        <begin position="20"/>
        <end position="41"/>
    </location>
</feature>
<evidence type="ECO:0000313" key="4">
    <source>
        <dbReference type="Proteomes" id="UP001206126"/>
    </source>
</evidence>
<evidence type="ECO:0000259" key="2">
    <source>
        <dbReference type="Pfam" id="PF07811"/>
    </source>
</evidence>
<evidence type="ECO:0000256" key="1">
    <source>
        <dbReference type="SAM" id="Phobius"/>
    </source>
</evidence>
<dbReference type="Pfam" id="PF07811">
    <property type="entry name" value="TadE"/>
    <property type="match status" value="1"/>
</dbReference>
<dbReference type="Proteomes" id="UP001206126">
    <property type="component" value="Unassembled WGS sequence"/>
</dbReference>
<protein>
    <submittedName>
        <fullName evidence="3">Pilus assembly protein</fullName>
    </submittedName>
</protein>
<dbReference type="EMBL" id="JANUHB010000003">
    <property type="protein sequence ID" value="MCS0809127.1"/>
    <property type="molecule type" value="Genomic_DNA"/>
</dbReference>